<evidence type="ECO:0000256" key="1">
    <source>
        <dbReference type="ARBA" id="ARBA00004781"/>
    </source>
</evidence>
<comment type="pathway">
    <text evidence="1 6">Carbohydrate biosynthesis; dTDP-L-rhamnose biosynthesis.</text>
</comment>
<sequence length="287" mass="32319">MRILLTGSNGQLGHCFMDRIPEDWQVIATDTKELDITNFSNVSKFVDEVRPDVIVNAAAYTAVDKAETEKEIAKLVNVDGPKNLAAAAKKNGAVLIHVSTDYVFDGQQKEPYIENDLTNPLSVYGRTKLEGEEVVFEQNENSIIVRTAWVYSEYGNNFVKTMIRLASERDEIKVVDDQYGSPTYAGDIAFAIISLIRAKATPGIYHYCGNQDMSWKDFASLIIMEAKNINIICKNVKVHSITTDEYPTQATRPKFSTLNCDKIKHYGIELSSIEKNLQKVLYFINKK</sequence>
<evidence type="ECO:0000256" key="4">
    <source>
        <dbReference type="ARBA" id="ARBA00017099"/>
    </source>
</evidence>
<dbReference type="GO" id="GO:0005829">
    <property type="term" value="C:cytosol"/>
    <property type="evidence" value="ECO:0007669"/>
    <property type="project" value="TreeGrafter"/>
</dbReference>
<dbReference type="Proteomes" id="UP000868497">
    <property type="component" value="Unassembled WGS sequence"/>
</dbReference>
<name>A0AAD3UQT3_KLEOX</name>
<dbReference type="Gene3D" id="3.90.25.10">
    <property type="entry name" value="UDP-galactose 4-epimerase, domain 1"/>
    <property type="match status" value="1"/>
</dbReference>
<evidence type="ECO:0000256" key="2">
    <source>
        <dbReference type="ARBA" id="ARBA00010944"/>
    </source>
</evidence>
<dbReference type="NCBIfam" id="TIGR01214">
    <property type="entry name" value="rmlD"/>
    <property type="match status" value="1"/>
</dbReference>
<dbReference type="EC" id="1.1.1.133" evidence="3 6"/>
<organism evidence="8 9">
    <name type="scientific">Klebsiella oxytoca</name>
    <dbReference type="NCBI Taxonomy" id="571"/>
    <lineage>
        <taxon>Bacteria</taxon>
        <taxon>Pseudomonadati</taxon>
        <taxon>Pseudomonadota</taxon>
        <taxon>Gammaproteobacteria</taxon>
        <taxon>Enterobacterales</taxon>
        <taxon>Enterobacteriaceae</taxon>
        <taxon>Klebsiella/Raoultella group</taxon>
        <taxon>Klebsiella</taxon>
    </lineage>
</organism>
<keyword evidence="6" id="KW-0521">NADP</keyword>
<keyword evidence="6 8" id="KW-0560">Oxidoreductase</keyword>
<evidence type="ECO:0000256" key="5">
    <source>
        <dbReference type="ARBA" id="ARBA00048200"/>
    </source>
</evidence>
<proteinExistence type="inferred from homology"/>
<evidence type="ECO:0000256" key="3">
    <source>
        <dbReference type="ARBA" id="ARBA00012929"/>
    </source>
</evidence>
<dbReference type="GO" id="GO:0019305">
    <property type="term" value="P:dTDP-rhamnose biosynthetic process"/>
    <property type="evidence" value="ECO:0007669"/>
    <property type="project" value="TreeGrafter"/>
</dbReference>
<dbReference type="Pfam" id="PF04321">
    <property type="entry name" value="RmlD_sub_bind"/>
    <property type="match status" value="1"/>
</dbReference>
<comment type="cofactor">
    <cofactor evidence="6">
        <name>Mg(2+)</name>
        <dbReference type="ChEBI" id="CHEBI:18420"/>
    </cofactor>
    <text evidence="6">Binds 1 Mg(2+) ion per monomer.</text>
</comment>
<evidence type="ECO:0000259" key="7">
    <source>
        <dbReference type="Pfam" id="PF04321"/>
    </source>
</evidence>
<reference evidence="8" key="2">
    <citation type="submission" date="2019-09" db="EMBL/GenBank/DDBJ databases">
        <authorList>
            <consortium name="NCBI Pathogen Detection Project"/>
        </authorList>
    </citation>
    <scope>NUCLEOTIDE SEQUENCE</scope>
    <source>
        <strain evidence="8">AUSMDU00005748</strain>
    </source>
</reference>
<dbReference type="PANTHER" id="PTHR10491:SF4">
    <property type="entry name" value="METHIONINE ADENOSYLTRANSFERASE 2 SUBUNIT BETA"/>
    <property type="match status" value="1"/>
</dbReference>
<accession>A0AAD3UQT3</accession>
<comment type="caution">
    <text evidence="8">The sequence shown here is derived from an EMBL/GenBank/DDBJ whole genome shotgun (WGS) entry which is preliminary data.</text>
</comment>
<dbReference type="InterPro" id="IPR029903">
    <property type="entry name" value="RmlD-like-bd"/>
</dbReference>
<evidence type="ECO:0000313" key="8">
    <source>
        <dbReference type="EMBL" id="HAU4360217.1"/>
    </source>
</evidence>
<comment type="function">
    <text evidence="6">Catalyzes the reduction of dTDP-6-deoxy-L-lyxo-4-hexulose to yield dTDP-L-rhamnose.</text>
</comment>
<dbReference type="InterPro" id="IPR036291">
    <property type="entry name" value="NAD(P)-bd_dom_sf"/>
</dbReference>
<reference evidence="8" key="1">
    <citation type="journal article" date="2018" name="Genome Biol.">
        <title>SKESA: strategic k-mer extension for scrupulous assemblies.</title>
        <authorList>
            <person name="Souvorov A."/>
            <person name="Agarwala R."/>
            <person name="Lipman D.J."/>
        </authorList>
    </citation>
    <scope>NUCLEOTIDE SEQUENCE</scope>
    <source>
        <strain evidence="8">AUSMDU00005748</strain>
    </source>
</reference>
<dbReference type="FunFam" id="3.40.50.720:FF:000159">
    <property type="entry name" value="dTDP-4-dehydrorhamnose reductase"/>
    <property type="match status" value="1"/>
</dbReference>
<dbReference type="GO" id="GO:0008831">
    <property type="term" value="F:dTDP-4-dehydrorhamnose reductase activity"/>
    <property type="evidence" value="ECO:0007669"/>
    <property type="project" value="UniProtKB-EC"/>
</dbReference>
<comment type="catalytic activity">
    <reaction evidence="5 6">
        <text>dTDP-beta-L-rhamnose + NADP(+) = dTDP-4-dehydro-beta-L-rhamnose + NADPH + H(+)</text>
        <dbReference type="Rhea" id="RHEA:21796"/>
        <dbReference type="ChEBI" id="CHEBI:15378"/>
        <dbReference type="ChEBI" id="CHEBI:57510"/>
        <dbReference type="ChEBI" id="CHEBI:57783"/>
        <dbReference type="ChEBI" id="CHEBI:58349"/>
        <dbReference type="ChEBI" id="CHEBI:62830"/>
        <dbReference type="EC" id="1.1.1.133"/>
    </reaction>
</comment>
<dbReference type="SUPFAM" id="SSF51735">
    <property type="entry name" value="NAD(P)-binding Rossmann-fold domains"/>
    <property type="match status" value="1"/>
</dbReference>
<protein>
    <recommendedName>
        <fullName evidence="4 6">dTDP-4-dehydrorhamnose reductase</fullName>
        <ecNumber evidence="3 6">1.1.1.133</ecNumber>
    </recommendedName>
</protein>
<dbReference type="EMBL" id="DACXIC010000070">
    <property type="protein sequence ID" value="HAU4360217.1"/>
    <property type="molecule type" value="Genomic_DNA"/>
</dbReference>
<dbReference type="Gene3D" id="3.40.50.720">
    <property type="entry name" value="NAD(P)-binding Rossmann-like Domain"/>
    <property type="match status" value="1"/>
</dbReference>
<gene>
    <name evidence="8" type="primary">rfbD</name>
    <name evidence="8" type="ORF">F6W21_28265</name>
</gene>
<dbReference type="AlphaFoldDB" id="A0AAD3UQT3"/>
<dbReference type="RefSeq" id="WP_202860240.1">
    <property type="nucleotide sequence ID" value="NZ_CP089411.1"/>
</dbReference>
<evidence type="ECO:0000313" key="9">
    <source>
        <dbReference type="Proteomes" id="UP000868497"/>
    </source>
</evidence>
<comment type="similarity">
    <text evidence="2 6">Belongs to the dTDP-4-dehydrorhamnose reductase family.</text>
</comment>
<dbReference type="InterPro" id="IPR005913">
    <property type="entry name" value="dTDP_dehydrorham_reduct"/>
</dbReference>
<evidence type="ECO:0000256" key="6">
    <source>
        <dbReference type="RuleBase" id="RU364082"/>
    </source>
</evidence>
<feature type="domain" description="RmlD-like substrate binding" evidence="7">
    <location>
        <begin position="1"/>
        <end position="281"/>
    </location>
</feature>
<dbReference type="PANTHER" id="PTHR10491">
    <property type="entry name" value="DTDP-4-DEHYDRORHAMNOSE REDUCTASE"/>
    <property type="match status" value="1"/>
</dbReference>
<dbReference type="CDD" id="cd05254">
    <property type="entry name" value="dTDP_HR_like_SDR_e"/>
    <property type="match status" value="1"/>
</dbReference>